<reference evidence="1 2" key="1">
    <citation type="journal article" date="2023" name="Sci. Data">
        <title>Genome assembly of the Korean intertidal mud-creeper Batillaria attramentaria.</title>
        <authorList>
            <person name="Patra A.K."/>
            <person name="Ho P.T."/>
            <person name="Jun S."/>
            <person name="Lee S.J."/>
            <person name="Kim Y."/>
            <person name="Won Y.J."/>
        </authorList>
    </citation>
    <scope>NUCLEOTIDE SEQUENCE [LARGE SCALE GENOMIC DNA]</scope>
    <source>
        <strain evidence="1">Wonlab-2016</strain>
    </source>
</reference>
<accession>A0ABD0LJG9</accession>
<name>A0ABD0LJG9_9CAEN</name>
<dbReference type="EMBL" id="JACVVK020000043">
    <property type="protein sequence ID" value="KAK7499545.1"/>
    <property type="molecule type" value="Genomic_DNA"/>
</dbReference>
<evidence type="ECO:0000313" key="1">
    <source>
        <dbReference type="EMBL" id="KAK7499545.1"/>
    </source>
</evidence>
<gene>
    <name evidence="1" type="ORF">BaRGS_00009197</name>
</gene>
<organism evidence="1 2">
    <name type="scientific">Batillaria attramentaria</name>
    <dbReference type="NCBI Taxonomy" id="370345"/>
    <lineage>
        <taxon>Eukaryota</taxon>
        <taxon>Metazoa</taxon>
        <taxon>Spiralia</taxon>
        <taxon>Lophotrochozoa</taxon>
        <taxon>Mollusca</taxon>
        <taxon>Gastropoda</taxon>
        <taxon>Caenogastropoda</taxon>
        <taxon>Sorbeoconcha</taxon>
        <taxon>Cerithioidea</taxon>
        <taxon>Batillariidae</taxon>
        <taxon>Batillaria</taxon>
    </lineage>
</organism>
<protein>
    <submittedName>
        <fullName evidence="1">Uncharacterized protein</fullName>
    </submittedName>
</protein>
<sequence length="158" mass="17086">MTAWAVSNFELPLAGTLARDYGPQQTPTTYGIVSHVTRGARAMHEMCRPVGSASLEHTTAHGALLLLLCTCSGTCIHGNTTFTTGAHVLVSSRKAFMQFVRTHRAVRLIEVVPSLWCTHYVGRCNMPDVLPGLFRGLRGATSVWAGSSVTVRDDDTTL</sequence>
<dbReference type="Proteomes" id="UP001519460">
    <property type="component" value="Unassembled WGS sequence"/>
</dbReference>
<evidence type="ECO:0000313" key="2">
    <source>
        <dbReference type="Proteomes" id="UP001519460"/>
    </source>
</evidence>
<comment type="caution">
    <text evidence="1">The sequence shown here is derived from an EMBL/GenBank/DDBJ whole genome shotgun (WGS) entry which is preliminary data.</text>
</comment>
<proteinExistence type="predicted"/>
<keyword evidence="2" id="KW-1185">Reference proteome</keyword>
<dbReference type="AlphaFoldDB" id="A0ABD0LJG9"/>